<dbReference type="PANTHER" id="PTHR13647">
    <property type="entry name" value="INSULIN-LIKE PEPTIDE 2-RELATED"/>
    <property type="match status" value="1"/>
</dbReference>
<evidence type="ECO:0000256" key="3">
    <source>
        <dbReference type="ARBA" id="ARBA00022685"/>
    </source>
</evidence>
<dbReference type="SUPFAM" id="SSF56994">
    <property type="entry name" value="Insulin-like"/>
    <property type="match status" value="1"/>
</dbReference>
<evidence type="ECO:0000313" key="9">
    <source>
        <dbReference type="Proteomes" id="UP001652582"/>
    </source>
</evidence>
<protein>
    <submittedName>
        <fullName evidence="10">Bombyxin A-3 homolog</fullName>
    </submittedName>
</protein>
<keyword evidence="9" id="KW-1185">Reference proteome</keyword>
<dbReference type="Gene3D" id="1.10.100.10">
    <property type="entry name" value="Insulin-like"/>
    <property type="match status" value="1"/>
</dbReference>
<feature type="chain" id="PRO_5026835745" evidence="7">
    <location>
        <begin position="22"/>
        <end position="94"/>
    </location>
</feature>
<sequence length="94" mass="10554">MKTNVVLLLLACLGLASVATSQSIYCGRRLAMALDLVCDGHLIKRSEVKREPEMQWPWIEAQQALGGGFRRKRQVVAECCDKPCTVDELMTYCH</sequence>
<keyword evidence="3" id="KW-0165">Cleavage on pair of basic residues</keyword>
<dbReference type="PANTHER" id="PTHR13647:SF4">
    <property type="entry name" value="INSULIN-LIKE PEPTIDE 1-RELATED"/>
    <property type="match status" value="1"/>
</dbReference>
<evidence type="ECO:0000256" key="1">
    <source>
        <dbReference type="ARBA" id="ARBA00009034"/>
    </source>
</evidence>
<evidence type="ECO:0000256" key="2">
    <source>
        <dbReference type="ARBA" id="ARBA00011207"/>
    </source>
</evidence>
<dbReference type="CDD" id="cd04366">
    <property type="entry name" value="IlGF_insulin_bombyxin_like"/>
    <property type="match status" value="1"/>
</dbReference>
<feature type="signal peptide" evidence="7">
    <location>
        <begin position="1"/>
        <end position="21"/>
    </location>
</feature>
<dbReference type="Proteomes" id="UP001652582">
    <property type="component" value="Chromosome Z"/>
</dbReference>
<dbReference type="InterPro" id="IPR036438">
    <property type="entry name" value="Insulin-like_sf"/>
</dbReference>
<reference evidence="10" key="1">
    <citation type="submission" date="2025-08" db="UniProtKB">
        <authorList>
            <consortium name="RefSeq"/>
        </authorList>
    </citation>
    <scope>IDENTIFICATION</scope>
</reference>
<dbReference type="InterPro" id="IPR016179">
    <property type="entry name" value="Insulin-like"/>
</dbReference>
<dbReference type="GeneID" id="112053796"/>
<proteinExistence type="inferred from homology"/>
<dbReference type="InterPro" id="IPR022352">
    <property type="entry name" value="Ins/IGF/rlx"/>
</dbReference>
<keyword evidence="4 7" id="KW-0732">Signal</keyword>
<keyword evidence="5" id="KW-1015">Disulfide bond</keyword>
<dbReference type="AlphaFoldDB" id="A0A6J1NVC8"/>
<keyword evidence="6" id="KW-0964">Secreted</keyword>
<evidence type="ECO:0000259" key="8">
    <source>
        <dbReference type="SMART" id="SM00078"/>
    </source>
</evidence>
<name>A0A6J1NVC8_BICAN</name>
<gene>
    <name evidence="10" type="primary">LOC112053796</name>
</gene>
<dbReference type="PROSITE" id="PS00262">
    <property type="entry name" value="INSULIN"/>
    <property type="match status" value="1"/>
</dbReference>
<evidence type="ECO:0000313" key="10">
    <source>
        <dbReference type="RefSeq" id="XP_023949127.1"/>
    </source>
</evidence>
<dbReference type="GO" id="GO:0005576">
    <property type="term" value="C:extracellular region"/>
    <property type="evidence" value="ECO:0007669"/>
    <property type="project" value="UniProtKB-SubCell"/>
</dbReference>
<dbReference type="PRINTS" id="PR00276">
    <property type="entry name" value="INSULINFAMLY"/>
</dbReference>
<comment type="subunit">
    <text evidence="2">Heterodimer of a B chain and an A chain linked by two disulfide bonds.</text>
</comment>
<feature type="domain" description="Insulin-like" evidence="8">
    <location>
        <begin position="23"/>
        <end position="93"/>
    </location>
</feature>
<evidence type="ECO:0000256" key="7">
    <source>
        <dbReference type="SAM" id="SignalP"/>
    </source>
</evidence>
<dbReference type="OrthoDB" id="10019596at2759"/>
<evidence type="ECO:0000256" key="4">
    <source>
        <dbReference type="ARBA" id="ARBA00022729"/>
    </source>
</evidence>
<dbReference type="KEGG" id="bany:112053796"/>
<comment type="similarity">
    <text evidence="1 6">Belongs to the insulin family.</text>
</comment>
<dbReference type="GO" id="GO:0005179">
    <property type="term" value="F:hormone activity"/>
    <property type="evidence" value="ECO:0007669"/>
    <property type="project" value="InterPro"/>
</dbReference>
<evidence type="ECO:0000256" key="5">
    <source>
        <dbReference type="ARBA" id="ARBA00023157"/>
    </source>
</evidence>
<dbReference type="Pfam" id="PF00049">
    <property type="entry name" value="Insulin"/>
    <property type="match status" value="1"/>
</dbReference>
<dbReference type="InterPro" id="IPR022353">
    <property type="entry name" value="Insulin_CS"/>
</dbReference>
<dbReference type="SMART" id="SM00078">
    <property type="entry name" value="IlGF"/>
    <property type="match status" value="1"/>
</dbReference>
<comment type="subcellular location">
    <subcellularLocation>
        <location evidence="6">Secreted</location>
    </subcellularLocation>
</comment>
<evidence type="ECO:0000256" key="6">
    <source>
        <dbReference type="RuleBase" id="RU000406"/>
    </source>
</evidence>
<organism evidence="9 10">
    <name type="scientific">Bicyclus anynana</name>
    <name type="common">Squinting bush brown butterfly</name>
    <dbReference type="NCBI Taxonomy" id="110368"/>
    <lineage>
        <taxon>Eukaryota</taxon>
        <taxon>Metazoa</taxon>
        <taxon>Ecdysozoa</taxon>
        <taxon>Arthropoda</taxon>
        <taxon>Hexapoda</taxon>
        <taxon>Insecta</taxon>
        <taxon>Pterygota</taxon>
        <taxon>Neoptera</taxon>
        <taxon>Endopterygota</taxon>
        <taxon>Lepidoptera</taxon>
        <taxon>Glossata</taxon>
        <taxon>Ditrysia</taxon>
        <taxon>Papilionoidea</taxon>
        <taxon>Nymphalidae</taxon>
        <taxon>Satyrinae</taxon>
        <taxon>Satyrini</taxon>
        <taxon>Mycalesina</taxon>
        <taxon>Bicyclus</taxon>
    </lineage>
</organism>
<dbReference type="RefSeq" id="XP_023949127.1">
    <property type="nucleotide sequence ID" value="XM_024093359.2"/>
</dbReference>
<accession>A0A6J1NVC8</accession>